<protein>
    <submittedName>
        <fullName evidence="1">Uncharacterized protein</fullName>
    </submittedName>
</protein>
<reference evidence="1" key="1">
    <citation type="submission" date="2024-07" db="EMBL/GenBank/DDBJ databases">
        <title>Metagenome and Metagenome-Assembled Genomes of Archaea from a hot spring from the geothermal field of Los Azufres, Mexico.</title>
        <authorList>
            <person name="Marin-Paredes R."/>
            <person name="Martinez-Romero E."/>
            <person name="Servin-Garciduenas L.E."/>
        </authorList>
    </citation>
    <scope>NUCLEOTIDE SEQUENCE</scope>
</reference>
<name>A0ACC6V1Z2_9CREN</name>
<accession>A0ACC6V1Z2</accession>
<evidence type="ECO:0000313" key="1">
    <source>
        <dbReference type="EMBL" id="MFB6490771.1"/>
    </source>
</evidence>
<sequence length="73" mass="8044">MPVDWATLKAAEAARRKAADPEARAVLNALINKILNPYSPSGDVVVVRARLRGRRLTVVAVVKGRRKTYTFVV</sequence>
<dbReference type="Proteomes" id="UP000033636">
    <property type="component" value="Unassembled WGS sequence"/>
</dbReference>
<dbReference type="EMBL" id="JZWT02000014">
    <property type="protein sequence ID" value="MFB6490771.1"/>
    <property type="molecule type" value="Genomic_DNA"/>
</dbReference>
<proteinExistence type="predicted"/>
<gene>
    <name evidence="1" type="ORF">TU35_005940</name>
</gene>
<evidence type="ECO:0000313" key="2">
    <source>
        <dbReference type="Proteomes" id="UP000033636"/>
    </source>
</evidence>
<organism evidence="1 2">
    <name type="scientific">Thermoproteus sp. AZ2</name>
    <dbReference type="NCBI Taxonomy" id="1609232"/>
    <lineage>
        <taxon>Archaea</taxon>
        <taxon>Thermoproteota</taxon>
        <taxon>Thermoprotei</taxon>
        <taxon>Thermoproteales</taxon>
        <taxon>Thermoproteaceae</taxon>
        <taxon>Thermoproteus</taxon>
    </lineage>
</organism>
<comment type="caution">
    <text evidence="1">The sequence shown here is derived from an EMBL/GenBank/DDBJ whole genome shotgun (WGS) entry which is preliminary data.</text>
</comment>